<dbReference type="SMART" id="SM00895">
    <property type="entry name" value="FCD"/>
    <property type="match status" value="1"/>
</dbReference>
<dbReference type="GO" id="GO:0003700">
    <property type="term" value="F:DNA-binding transcription factor activity"/>
    <property type="evidence" value="ECO:0007669"/>
    <property type="project" value="InterPro"/>
</dbReference>
<sequence length="227" mass="25435">MLESSQQKGQSLAQQVASKMEEFIKEQRYKVGDKLPNEFELATELNVGRGTIREAIKLLAARNVVIIQRGKGTFVSENPGLTEDPLGLSFITDKKRLSHDLMDVRVMIEPEIAKLAAEHATPAEVEEMEAICLAIEKLIHENKNHEEKDIQLHSAIAKASKNVVVPSLIPIIQTAISLFINLTNRSLKEETIETHRQIVEAIKIKDGEAAKKAMQRHLGYNKDELNI</sequence>
<dbReference type="EMBL" id="JQBS01000001">
    <property type="protein sequence ID" value="KRN57906.1"/>
    <property type="molecule type" value="Genomic_DNA"/>
</dbReference>
<evidence type="ECO:0000259" key="4">
    <source>
        <dbReference type="PROSITE" id="PS50949"/>
    </source>
</evidence>
<reference evidence="5 6" key="1">
    <citation type="journal article" date="2015" name="Genome Announc.">
        <title>Expanding the biotechnology potential of lactobacilli through comparative genomics of 213 strains and associated genera.</title>
        <authorList>
            <person name="Sun Z."/>
            <person name="Harris H.M."/>
            <person name="McCann A."/>
            <person name="Guo C."/>
            <person name="Argimon S."/>
            <person name="Zhang W."/>
            <person name="Yang X."/>
            <person name="Jeffery I.B."/>
            <person name="Cooney J.C."/>
            <person name="Kagawa T.F."/>
            <person name="Liu W."/>
            <person name="Song Y."/>
            <person name="Salvetti E."/>
            <person name="Wrobel A."/>
            <person name="Rasinkangas P."/>
            <person name="Parkhill J."/>
            <person name="Rea M.C."/>
            <person name="O'Sullivan O."/>
            <person name="Ritari J."/>
            <person name="Douillard F.P."/>
            <person name="Paul Ross R."/>
            <person name="Yang R."/>
            <person name="Briner A.E."/>
            <person name="Felis G.E."/>
            <person name="de Vos W.M."/>
            <person name="Barrangou R."/>
            <person name="Klaenhammer T.R."/>
            <person name="Caufield P.W."/>
            <person name="Cui Y."/>
            <person name="Zhang H."/>
            <person name="O'Toole P.W."/>
        </authorList>
    </citation>
    <scope>NUCLEOTIDE SEQUENCE [LARGE SCALE GENOMIC DNA]</scope>
    <source>
        <strain evidence="5 6">DSM 20623</strain>
    </source>
</reference>
<dbReference type="InterPro" id="IPR011711">
    <property type="entry name" value="GntR_C"/>
</dbReference>
<name>A0A0R2HYK2_CARDV</name>
<keyword evidence="6" id="KW-1185">Reference proteome</keyword>
<dbReference type="InterPro" id="IPR000524">
    <property type="entry name" value="Tscrpt_reg_HTH_GntR"/>
</dbReference>
<evidence type="ECO:0000256" key="1">
    <source>
        <dbReference type="ARBA" id="ARBA00023015"/>
    </source>
</evidence>
<dbReference type="SUPFAM" id="SSF46785">
    <property type="entry name" value="Winged helix' DNA-binding domain"/>
    <property type="match status" value="1"/>
</dbReference>
<dbReference type="Gene3D" id="1.10.10.10">
    <property type="entry name" value="Winged helix-like DNA-binding domain superfamily/Winged helix DNA-binding domain"/>
    <property type="match status" value="1"/>
</dbReference>
<dbReference type="GO" id="GO:0003677">
    <property type="term" value="F:DNA binding"/>
    <property type="evidence" value="ECO:0007669"/>
    <property type="project" value="UniProtKB-KW"/>
</dbReference>
<dbReference type="PANTHER" id="PTHR43537:SF5">
    <property type="entry name" value="UXU OPERON TRANSCRIPTIONAL REGULATOR"/>
    <property type="match status" value="1"/>
</dbReference>
<dbReference type="PANTHER" id="PTHR43537">
    <property type="entry name" value="TRANSCRIPTIONAL REGULATOR, GNTR FAMILY"/>
    <property type="match status" value="1"/>
</dbReference>
<dbReference type="PROSITE" id="PS50949">
    <property type="entry name" value="HTH_GNTR"/>
    <property type="match status" value="1"/>
</dbReference>
<evidence type="ECO:0000313" key="5">
    <source>
        <dbReference type="EMBL" id="KRN57906.1"/>
    </source>
</evidence>
<dbReference type="SMART" id="SM00345">
    <property type="entry name" value="HTH_GNTR"/>
    <property type="match status" value="1"/>
</dbReference>
<feature type="domain" description="HTH gntR-type" evidence="4">
    <location>
        <begin position="10"/>
        <end position="78"/>
    </location>
</feature>
<dbReference type="GeneID" id="89589666"/>
<keyword evidence="1" id="KW-0805">Transcription regulation</keyword>
<dbReference type="RefSeq" id="WP_034568321.1">
    <property type="nucleotide sequence ID" value="NZ_JQBS01000001.1"/>
</dbReference>
<dbReference type="AlphaFoldDB" id="A0A0R2HYK2"/>
<keyword evidence="3" id="KW-0804">Transcription</keyword>
<evidence type="ECO:0000256" key="3">
    <source>
        <dbReference type="ARBA" id="ARBA00023163"/>
    </source>
</evidence>
<dbReference type="InterPro" id="IPR036390">
    <property type="entry name" value="WH_DNA-bd_sf"/>
</dbReference>
<dbReference type="Gene3D" id="1.20.120.530">
    <property type="entry name" value="GntR ligand-binding domain-like"/>
    <property type="match status" value="1"/>
</dbReference>
<dbReference type="InterPro" id="IPR036388">
    <property type="entry name" value="WH-like_DNA-bd_sf"/>
</dbReference>
<gene>
    <name evidence="5" type="ORF">IV74_GL001162</name>
</gene>
<keyword evidence="2" id="KW-0238">DNA-binding</keyword>
<accession>A0A0R2HYK2</accession>
<dbReference type="SUPFAM" id="SSF48008">
    <property type="entry name" value="GntR ligand-binding domain-like"/>
    <property type="match status" value="1"/>
</dbReference>
<dbReference type="Pfam" id="PF07729">
    <property type="entry name" value="FCD"/>
    <property type="match status" value="1"/>
</dbReference>
<evidence type="ECO:0000256" key="2">
    <source>
        <dbReference type="ARBA" id="ARBA00023125"/>
    </source>
</evidence>
<dbReference type="Proteomes" id="UP000051658">
    <property type="component" value="Unassembled WGS sequence"/>
</dbReference>
<evidence type="ECO:0000313" key="6">
    <source>
        <dbReference type="Proteomes" id="UP000051658"/>
    </source>
</evidence>
<dbReference type="PRINTS" id="PR00035">
    <property type="entry name" value="HTHGNTR"/>
</dbReference>
<comment type="caution">
    <text evidence="5">The sequence shown here is derived from an EMBL/GenBank/DDBJ whole genome shotgun (WGS) entry which is preliminary data.</text>
</comment>
<proteinExistence type="predicted"/>
<dbReference type="InterPro" id="IPR008920">
    <property type="entry name" value="TF_FadR/GntR_C"/>
</dbReference>
<protein>
    <recommendedName>
        <fullName evidence="4">HTH gntR-type domain-containing protein</fullName>
    </recommendedName>
</protein>
<dbReference type="PATRIC" id="fig|1449336.4.peg.1187"/>
<dbReference type="Pfam" id="PF00392">
    <property type="entry name" value="GntR"/>
    <property type="match status" value="1"/>
</dbReference>
<dbReference type="CDD" id="cd07377">
    <property type="entry name" value="WHTH_GntR"/>
    <property type="match status" value="1"/>
</dbReference>
<organism evidence="5 6">
    <name type="scientific">Carnobacterium divergens DSM 20623</name>
    <dbReference type="NCBI Taxonomy" id="1449336"/>
    <lineage>
        <taxon>Bacteria</taxon>
        <taxon>Bacillati</taxon>
        <taxon>Bacillota</taxon>
        <taxon>Bacilli</taxon>
        <taxon>Lactobacillales</taxon>
        <taxon>Carnobacteriaceae</taxon>
        <taxon>Carnobacterium</taxon>
    </lineage>
</organism>
<dbReference type="eggNOG" id="COG2186">
    <property type="taxonomic scope" value="Bacteria"/>
</dbReference>